<organism evidence="8 9">
    <name type="scientific">Metallosphaera sedula</name>
    <dbReference type="NCBI Taxonomy" id="43687"/>
    <lineage>
        <taxon>Archaea</taxon>
        <taxon>Thermoproteota</taxon>
        <taxon>Thermoprotei</taxon>
        <taxon>Sulfolobales</taxon>
        <taxon>Sulfolobaceae</taxon>
        <taxon>Metallosphaera</taxon>
    </lineage>
</organism>
<reference evidence="10 11" key="1">
    <citation type="journal article" date="2015" name="Genome Announc.">
        <title>Complete Genome Sequences of Evolved Arsenate-Resistant Metallosphaera sedula Strains.</title>
        <authorList>
            <person name="Ai C."/>
            <person name="McCarthy S."/>
            <person name="Schackwitz W."/>
            <person name="Martin J."/>
            <person name="Lipzen A."/>
            <person name="Blum P."/>
        </authorList>
    </citation>
    <scope>NUCLEOTIDE SEQUENCE [LARGE SCALE GENOMIC DNA]</scope>
    <source>
        <strain evidence="6 11">ARS120-1</strain>
        <strain evidence="7 10">ARS120-2</strain>
        <strain evidence="4 13">ARS50-1</strain>
        <strain evidence="5 12">ARS50-2</strain>
    </source>
</reference>
<feature type="domain" description="Trehalase-like N-terminal" evidence="3">
    <location>
        <begin position="6"/>
        <end position="121"/>
    </location>
</feature>
<keyword evidence="8" id="KW-0378">Hydrolase</keyword>
<evidence type="ECO:0000256" key="1">
    <source>
        <dbReference type="ARBA" id="ARBA00006188"/>
    </source>
</evidence>
<protein>
    <submittedName>
        <fullName evidence="8">Glycoside hydrolase</fullName>
    </submittedName>
</protein>
<dbReference type="NCBIfam" id="NF041084">
    <property type="entry name" value="trehalase_H1_Arch"/>
    <property type="match status" value="1"/>
</dbReference>
<evidence type="ECO:0000313" key="6">
    <source>
        <dbReference type="EMBL" id="AKV78538.1"/>
    </source>
</evidence>
<evidence type="ECO:0000313" key="11">
    <source>
        <dbReference type="Proteomes" id="UP000062398"/>
    </source>
</evidence>
<dbReference type="InterPro" id="IPR053494">
    <property type="entry name" value="GH15_Enzymes"/>
</dbReference>
<dbReference type="Pfam" id="PF19291">
    <property type="entry name" value="TREH_N"/>
    <property type="match status" value="1"/>
</dbReference>
<accession>A0A0K1T886</accession>
<sequence>MDFSSRLFCLNNEFTGALITGTEVVWLTFPRYDSSPVFAKILDEKAGSFGISGEVATQEYLVPNILKTVLRDGTEVIDLLLRGEHSLVRKINARTPLEIWADATFNYGKVRAKVYRLSKGIYKLANPENSEFLELHLIFPSIQETSRGWVVSGEGYAFLGHFSDERFGIFGKELKFDVETGVERTINYWRNLIRRGKGRGRISRMEIPGFKGEDLLTAYETSVGMLLGLMYNPTGAIVAAPTTSLPEIEGGVRNWDYRFAWVRDSSIVAEGLISAGHTMDARRIIEFLSRMVSFTTKPFLYPLYSIDGSVPPREVEIPWLSGFMNSRPVRVGNAAAAQLQLDLEGFFMDALYKYYVATGDSSYVRGHLDVIEYIADWVSENWKLQDVGIWEERGVQAHYTHSKVMMWVALERAGKLVKVVDKENRWKDTRHEIREWITENCVNDGKFVKRPGSNEVDSALLTLPLYGFVEPDDPTFLNTLREIENTLVVDGQAKRYRRDFLGEAKYPFTLASLWLARVYIKLVRIEDAERIILGILEATRGTYLVGEHIDPKRKVFTGNFPQAFAQSNLILALNELAEAKSVAPDEEGQ</sequence>
<dbReference type="GeneID" id="91755458"/>
<dbReference type="InterPro" id="IPR008928">
    <property type="entry name" value="6-hairpin_glycosidase_sf"/>
</dbReference>
<name>A0A0K1T886_9CREN</name>
<dbReference type="EMBL" id="CP012174">
    <property type="protein sequence ID" value="AKV78538.1"/>
    <property type="molecule type" value="Genomic_DNA"/>
</dbReference>
<proteinExistence type="inferred from homology"/>
<dbReference type="Gene3D" id="1.50.10.10">
    <property type="match status" value="1"/>
</dbReference>
<evidence type="ECO:0000313" key="10">
    <source>
        <dbReference type="Proteomes" id="UP000061362"/>
    </source>
</evidence>
<dbReference type="EMBL" id="CP012176">
    <property type="protein sequence ID" value="AKV83028.1"/>
    <property type="molecule type" value="Genomic_DNA"/>
</dbReference>
<dbReference type="EMBL" id="CP012172">
    <property type="protein sequence ID" value="AKV74047.1"/>
    <property type="molecule type" value="Genomic_DNA"/>
</dbReference>
<dbReference type="InterPro" id="IPR011613">
    <property type="entry name" value="GH15-like"/>
</dbReference>
<dbReference type="Proteomes" id="UP000056255">
    <property type="component" value="Chromosome"/>
</dbReference>
<dbReference type="Proteomes" id="UP000062475">
    <property type="component" value="Chromosome"/>
</dbReference>
<dbReference type="Proteomes" id="UP000068832">
    <property type="component" value="Chromosome"/>
</dbReference>
<dbReference type="Pfam" id="PF00723">
    <property type="entry name" value="Glyco_hydro_15"/>
    <property type="match status" value="1"/>
</dbReference>
<dbReference type="PANTHER" id="PTHR31616">
    <property type="entry name" value="TREHALASE"/>
    <property type="match status" value="1"/>
</dbReference>
<gene>
    <name evidence="4" type="ORF">MsedA_1002</name>
    <name evidence="5" type="ORF">MsedB_1004</name>
    <name evidence="6" type="ORF">MsedC_1002</name>
    <name evidence="7" type="ORF">MsedD_1003</name>
    <name evidence="8" type="ORF">MsedE_1004</name>
</gene>
<dbReference type="PATRIC" id="fig|43687.5.peg.1023"/>
<evidence type="ECO:0000259" key="3">
    <source>
        <dbReference type="Pfam" id="PF19291"/>
    </source>
</evidence>
<feature type="domain" description="GH15-like" evidence="2">
    <location>
        <begin position="217"/>
        <end position="541"/>
    </location>
</feature>
<dbReference type="RefSeq" id="WP_048060032.1">
    <property type="nucleotide sequence ID" value="NZ_CP008822.1"/>
</dbReference>
<evidence type="ECO:0000313" key="9">
    <source>
        <dbReference type="Proteomes" id="UP000056255"/>
    </source>
</evidence>
<comment type="similarity">
    <text evidence="1">Belongs to the glycosyl hydrolase 15 family.</text>
</comment>
<dbReference type="EMBL" id="CP012173">
    <property type="protein sequence ID" value="AKV76287.1"/>
    <property type="molecule type" value="Genomic_DNA"/>
</dbReference>
<evidence type="ECO:0000313" key="4">
    <source>
        <dbReference type="EMBL" id="AKV74047.1"/>
    </source>
</evidence>
<dbReference type="Proteomes" id="UP000062398">
    <property type="component" value="Chromosome"/>
</dbReference>
<dbReference type="PANTHER" id="PTHR31616:SF0">
    <property type="entry name" value="GLUCAN 1,4-ALPHA-GLUCOSIDASE"/>
    <property type="match status" value="1"/>
</dbReference>
<dbReference type="OrthoDB" id="36362at2157"/>
<evidence type="ECO:0000313" key="5">
    <source>
        <dbReference type="EMBL" id="AKV76287.1"/>
    </source>
</evidence>
<dbReference type="AlphaFoldDB" id="A0A0K1T886"/>
<dbReference type="GO" id="GO:0004553">
    <property type="term" value="F:hydrolase activity, hydrolyzing O-glycosyl compounds"/>
    <property type="evidence" value="ECO:0007669"/>
    <property type="project" value="TreeGrafter"/>
</dbReference>
<reference evidence="8 9" key="2">
    <citation type="submission" date="2015-07" db="EMBL/GenBank/DDBJ databases">
        <title>Physiological, transcriptional responses and genome re-sequencing of acid resistant extremely thermoacidophilic Metallosphaera sedula SARC-M1.</title>
        <authorList>
            <person name="Ai C."/>
            <person name="McCarthy S."/>
            <person name="Eckrich V."/>
            <person name="Rudrappa D."/>
            <person name="Qiu G."/>
            <person name="Blum P."/>
        </authorList>
    </citation>
    <scope>NUCLEOTIDE SEQUENCE [LARGE SCALE GENOMIC DNA]</scope>
    <source>
        <strain evidence="8 9">SARC-M1</strain>
    </source>
</reference>
<evidence type="ECO:0000313" key="8">
    <source>
        <dbReference type="EMBL" id="AKV83028.1"/>
    </source>
</evidence>
<dbReference type="GO" id="GO:0005975">
    <property type="term" value="P:carbohydrate metabolic process"/>
    <property type="evidence" value="ECO:0007669"/>
    <property type="project" value="InterPro"/>
</dbReference>
<evidence type="ECO:0000259" key="2">
    <source>
        <dbReference type="Pfam" id="PF00723"/>
    </source>
</evidence>
<dbReference type="SUPFAM" id="SSF48208">
    <property type="entry name" value="Six-hairpin glycosidases"/>
    <property type="match status" value="1"/>
</dbReference>
<evidence type="ECO:0000313" key="12">
    <source>
        <dbReference type="Proteomes" id="UP000062475"/>
    </source>
</evidence>
<dbReference type="Proteomes" id="UP000061362">
    <property type="component" value="Chromosome"/>
</dbReference>
<dbReference type="InterPro" id="IPR045582">
    <property type="entry name" value="Trehalase-like_N"/>
</dbReference>
<dbReference type="InterPro" id="IPR012341">
    <property type="entry name" value="6hp_glycosidase-like_sf"/>
</dbReference>
<dbReference type="EMBL" id="CP012175">
    <property type="protein sequence ID" value="AKV80783.1"/>
    <property type="molecule type" value="Genomic_DNA"/>
</dbReference>
<evidence type="ECO:0000313" key="13">
    <source>
        <dbReference type="Proteomes" id="UP000068832"/>
    </source>
</evidence>
<evidence type="ECO:0000313" key="7">
    <source>
        <dbReference type="EMBL" id="AKV80783.1"/>
    </source>
</evidence>